<reference evidence="1" key="1">
    <citation type="submission" date="2021-03" db="EMBL/GenBank/DDBJ databases">
        <authorList>
            <person name="Bekaert M."/>
        </authorList>
    </citation>
    <scope>NUCLEOTIDE SEQUENCE</scope>
</reference>
<comment type="caution">
    <text evidence="1">The sequence shown here is derived from an EMBL/GenBank/DDBJ whole genome shotgun (WGS) entry which is preliminary data.</text>
</comment>
<keyword evidence="2" id="KW-1185">Reference proteome</keyword>
<dbReference type="PANTHER" id="PTHR13800">
    <property type="entry name" value="TRANSIENT RECEPTOR POTENTIAL CATION CHANNEL, SUBFAMILY M, MEMBER 6"/>
    <property type="match status" value="1"/>
</dbReference>
<dbReference type="GO" id="GO:0099604">
    <property type="term" value="F:ligand-gated calcium channel activity"/>
    <property type="evidence" value="ECO:0007669"/>
    <property type="project" value="TreeGrafter"/>
</dbReference>
<dbReference type="EMBL" id="CAJPWZ010003268">
    <property type="protein sequence ID" value="CAG2255376.1"/>
    <property type="molecule type" value="Genomic_DNA"/>
</dbReference>
<dbReference type="InterPro" id="IPR050927">
    <property type="entry name" value="TRPM"/>
</dbReference>
<accession>A0A8S3VKJ5</accession>
<dbReference type="OrthoDB" id="310870at2759"/>
<dbReference type="PANTHER" id="PTHR13800:SF12">
    <property type="entry name" value="TRANSIENT RECEPTOR POTENTIAL CATION CHANNEL SUBFAMILY M MEMBER-LIKE 2"/>
    <property type="match status" value="1"/>
</dbReference>
<gene>
    <name evidence="1" type="ORF">MEDL_66823</name>
</gene>
<name>A0A8S3VKJ5_MYTED</name>
<dbReference type="Proteomes" id="UP000683360">
    <property type="component" value="Unassembled WGS sequence"/>
</dbReference>
<proteinExistence type="predicted"/>
<evidence type="ECO:0000313" key="2">
    <source>
        <dbReference type="Proteomes" id="UP000683360"/>
    </source>
</evidence>
<dbReference type="GO" id="GO:0005886">
    <property type="term" value="C:plasma membrane"/>
    <property type="evidence" value="ECO:0007669"/>
    <property type="project" value="TreeGrafter"/>
</dbReference>
<protein>
    <submittedName>
        <fullName evidence="1">Uncharacterized protein</fullName>
    </submittedName>
</protein>
<evidence type="ECO:0000313" key="1">
    <source>
        <dbReference type="EMBL" id="CAG2255376.1"/>
    </source>
</evidence>
<dbReference type="AlphaFoldDB" id="A0A8S3VKJ5"/>
<organism evidence="1 2">
    <name type="scientific">Mytilus edulis</name>
    <name type="common">Blue mussel</name>
    <dbReference type="NCBI Taxonomy" id="6550"/>
    <lineage>
        <taxon>Eukaryota</taxon>
        <taxon>Metazoa</taxon>
        <taxon>Spiralia</taxon>
        <taxon>Lophotrochozoa</taxon>
        <taxon>Mollusca</taxon>
        <taxon>Bivalvia</taxon>
        <taxon>Autobranchia</taxon>
        <taxon>Pteriomorphia</taxon>
        <taxon>Mytilida</taxon>
        <taxon>Mytiloidea</taxon>
        <taxon>Mytilidae</taxon>
        <taxon>Mytilinae</taxon>
        <taxon>Mytilus</taxon>
    </lineage>
</organism>
<sequence>MNYPVLVLEGSGRAADFICKGYRLSTIKTSEDKGVLADTFLFEMTEAAKYLFGFDDEKKISEKGFIHVHSINDTTHSFDKAIQNILFELFCTEQTCLTTFRQQKDVGIIEHKLKYVDLWDRPDIAAKEVFNLENSSVLQTLQQFKQQGEMNIVKRVNGIVTKILGSRECKPFQKNEDNTGLNEKTYKIRDEDIFKHLFIWSVIMDRREQYEDLAYSVMTELYCKDKNKARTLLMTEVEGYNYTTILEIAEKFTLMKFMGHAACQTRLDKIWKGEKLSYTSNVKVNDNKIESTESTGTSQDEKQWPNWMIIYYFYNSPRIKFVFHLVSLTIVLDTNHMF</sequence>